<organism evidence="1 2">
    <name type="scientific">Sphingomonas sanguinis</name>
    <dbReference type="NCBI Taxonomy" id="33051"/>
    <lineage>
        <taxon>Bacteria</taxon>
        <taxon>Pseudomonadati</taxon>
        <taxon>Pseudomonadota</taxon>
        <taxon>Alphaproteobacteria</taxon>
        <taxon>Sphingomonadales</taxon>
        <taxon>Sphingomonadaceae</taxon>
        <taxon>Sphingomonas</taxon>
    </lineage>
</organism>
<accession>A0A7Y7QZL1</accession>
<dbReference type="RefSeq" id="WP_170171763.1">
    <property type="nucleotide sequence ID" value="NZ_JABEOW010000046.1"/>
</dbReference>
<dbReference type="EMBL" id="JABYQV010000028">
    <property type="protein sequence ID" value="NVP33199.1"/>
    <property type="molecule type" value="Genomic_DNA"/>
</dbReference>
<evidence type="ECO:0000313" key="1">
    <source>
        <dbReference type="EMBL" id="NVP33199.1"/>
    </source>
</evidence>
<reference evidence="1 2" key="1">
    <citation type="submission" date="2020-05" db="EMBL/GenBank/DDBJ databases">
        <title>Draft Genome Sequences of Sphingomonas sp. Isolated from the International Space Station.</title>
        <authorList>
            <person name="Bijlani S."/>
            <person name="Singh N.K."/>
            <person name="Mason C.E."/>
            <person name="Wang C.C."/>
            <person name="Venkateswaran K."/>
        </authorList>
    </citation>
    <scope>NUCLEOTIDE SEQUENCE [LARGE SCALE GENOMIC DNA]</scope>
    <source>
        <strain evidence="1">ISS-IIF7SWP</strain>
    </source>
</reference>
<evidence type="ECO:0000313" key="2">
    <source>
        <dbReference type="Proteomes" id="UP000531581"/>
    </source>
</evidence>
<dbReference type="AlphaFoldDB" id="A0A7Y7QZL1"/>
<gene>
    <name evidence="1" type="ORF">HLV41_19370</name>
</gene>
<proteinExistence type="predicted"/>
<sequence length="196" mass="22524">MRYDPRFATVSRAEFEELLAIVRLADAPPRPKTDDDRWRADYAEAQRRRRVVGYQQDLFSSTTMTHYRRNAAAPEWARAPVETVEQKLERIKGDRFATFGPPRSDRPSILTAQQRAEIVRKAGNWLSVRRRVRLVDAPGSVDPAFGIQRYLGREGVVWRLCGAPFDDHCYVFFDAVGAERTAKIEFAELRDLEPVG</sequence>
<comment type="caution">
    <text evidence="1">The sequence shown here is derived from an EMBL/GenBank/DDBJ whole genome shotgun (WGS) entry which is preliminary data.</text>
</comment>
<dbReference type="Proteomes" id="UP000531581">
    <property type="component" value="Unassembled WGS sequence"/>
</dbReference>
<protein>
    <submittedName>
        <fullName evidence="1">Uncharacterized protein</fullName>
    </submittedName>
</protein>
<name>A0A7Y7QZL1_9SPHN</name>